<organism evidence="2 3">
    <name type="scientific">Sphagnum jensenii</name>
    <dbReference type="NCBI Taxonomy" id="128206"/>
    <lineage>
        <taxon>Eukaryota</taxon>
        <taxon>Viridiplantae</taxon>
        <taxon>Streptophyta</taxon>
        <taxon>Embryophyta</taxon>
        <taxon>Bryophyta</taxon>
        <taxon>Sphagnophytina</taxon>
        <taxon>Sphagnopsida</taxon>
        <taxon>Sphagnales</taxon>
        <taxon>Sphagnaceae</taxon>
        <taxon>Sphagnum</taxon>
    </lineage>
</organism>
<sequence length="165" mass="18692">MRLPLDGIELLSDGMKLPLDEMATNIKRNETTIGPKSNESPMKVRLTSNESPTKVKWTFDESPMDVDSYVSMTSTVININSSNTGNNISNNNTYNNDTNSNTNSNTTNNNTNNNNTHNKNTVNNINNINKRKNLRTQRQKKFATFNIKQQKKVFLELSCKEGKNM</sequence>
<proteinExistence type="predicted"/>
<reference evidence="2" key="1">
    <citation type="submission" date="2024-03" db="EMBL/GenBank/DDBJ databases">
        <authorList>
            <consortium name="ELIXIR-Norway"/>
            <consortium name="Elixir Norway"/>
        </authorList>
    </citation>
    <scope>NUCLEOTIDE SEQUENCE</scope>
</reference>
<gene>
    <name evidence="2" type="ORF">CSSPJE1EN2_LOCUS17290</name>
</gene>
<accession>A0ABP1BHH0</accession>
<evidence type="ECO:0000313" key="3">
    <source>
        <dbReference type="Proteomes" id="UP001497522"/>
    </source>
</evidence>
<feature type="region of interest" description="Disordered" evidence="1">
    <location>
        <begin position="81"/>
        <end position="133"/>
    </location>
</feature>
<evidence type="ECO:0000313" key="2">
    <source>
        <dbReference type="EMBL" id="CAK9875041.1"/>
    </source>
</evidence>
<protein>
    <submittedName>
        <fullName evidence="2">Uncharacterized protein</fullName>
    </submittedName>
</protein>
<dbReference type="Proteomes" id="UP001497522">
    <property type="component" value="Chromosome 4"/>
</dbReference>
<evidence type="ECO:0000256" key="1">
    <source>
        <dbReference type="SAM" id="MobiDB-lite"/>
    </source>
</evidence>
<keyword evidence="3" id="KW-1185">Reference proteome</keyword>
<feature type="compositionally biased region" description="Low complexity" evidence="1">
    <location>
        <begin position="81"/>
        <end position="128"/>
    </location>
</feature>
<name>A0ABP1BHH0_9BRYO</name>
<dbReference type="EMBL" id="OZ023705">
    <property type="protein sequence ID" value="CAK9875041.1"/>
    <property type="molecule type" value="Genomic_DNA"/>
</dbReference>